<keyword evidence="2" id="KW-1185">Reference proteome</keyword>
<dbReference type="AlphaFoldDB" id="A0A9W9PM86"/>
<reference evidence="1" key="2">
    <citation type="journal article" date="2023" name="IMA Fungus">
        <title>Comparative genomic study of the Penicillium genus elucidates a diverse pangenome and 15 lateral gene transfer events.</title>
        <authorList>
            <person name="Petersen C."/>
            <person name="Sorensen T."/>
            <person name="Nielsen M.R."/>
            <person name="Sondergaard T.E."/>
            <person name="Sorensen J.L."/>
            <person name="Fitzpatrick D.A."/>
            <person name="Frisvad J.C."/>
            <person name="Nielsen K.L."/>
        </authorList>
    </citation>
    <scope>NUCLEOTIDE SEQUENCE</scope>
    <source>
        <strain evidence="1">IBT 21472</strain>
    </source>
</reference>
<comment type="caution">
    <text evidence="1">The sequence shown here is derived from an EMBL/GenBank/DDBJ whole genome shotgun (WGS) entry which is preliminary data.</text>
</comment>
<reference evidence="1" key="1">
    <citation type="submission" date="2022-12" db="EMBL/GenBank/DDBJ databases">
        <authorList>
            <person name="Petersen C."/>
        </authorList>
    </citation>
    <scope>NUCLEOTIDE SEQUENCE</scope>
    <source>
        <strain evidence="1">IBT 21472</strain>
    </source>
</reference>
<evidence type="ECO:0000313" key="2">
    <source>
        <dbReference type="Proteomes" id="UP001147746"/>
    </source>
</evidence>
<protein>
    <submittedName>
        <fullName evidence="1">Uncharacterized protein</fullName>
    </submittedName>
</protein>
<gene>
    <name evidence="1" type="ORF">N7476_011272</name>
</gene>
<organism evidence="1 2">
    <name type="scientific">Penicillium atrosanguineum</name>
    <dbReference type="NCBI Taxonomy" id="1132637"/>
    <lineage>
        <taxon>Eukaryota</taxon>
        <taxon>Fungi</taxon>
        <taxon>Dikarya</taxon>
        <taxon>Ascomycota</taxon>
        <taxon>Pezizomycotina</taxon>
        <taxon>Eurotiomycetes</taxon>
        <taxon>Eurotiomycetidae</taxon>
        <taxon>Eurotiales</taxon>
        <taxon>Aspergillaceae</taxon>
        <taxon>Penicillium</taxon>
    </lineage>
</organism>
<dbReference type="EMBL" id="JAPZBO010000010">
    <property type="protein sequence ID" value="KAJ5299715.1"/>
    <property type="molecule type" value="Genomic_DNA"/>
</dbReference>
<sequence>MEISGYIRRKSNGFAYPAIPVGDQDIGSWETADEPFTIRLIPGYPCEDRLRADTFRAESITHVNKQNEQLVRSYHPSLSSRERVWVSESGFGETVWLVDSPIFGRESVYAGGRPIHYLPGDHYEYIPLGILTPRSPDKYNQHFARYINPRRFLRPADLDSLRELFPEAVGAEVLLAGFLVVLFENMQHVHDAYSEVWPLELAGLRVFFDITRYGFTTSPIQSGLGVSADPSGEHHARAGCLGLKLRLQNGSMAITTVTHGFVYCPGASIPVNIFNMFQKMIEKAKRSLTRGMPTRVGENDDAFVIPREVLTNDPVGRGVWLASSHKRIGAITRTYDQPSRIRPYPEGYNHDLCLISDATLPDIGSPPGYPTVTGWADYSAALDGQEVYVVCHQTNVARWRVIRGNLDSTLFKRAAVLGTGYMWDRKRKSQSSFLLWHTGTQLTPADGWSGAPLCLGRPSDTAAKAVVFQNFQRSYFLAGPSLNTKNFALVKAGFLLPPDVKSSTIVSADVQNRNKQFDTLPAANRDLFESESQRRSFSAI</sequence>
<accession>A0A9W9PM86</accession>
<proteinExistence type="predicted"/>
<evidence type="ECO:0000313" key="1">
    <source>
        <dbReference type="EMBL" id="KAJ5299715.1"/>
    </source>
</evidence>
<name>A0A9W9PM86_9EURO</name>
<dbReference type="Proteomes" id="UP001147746">
    <property type="component" value="Unassembled WGS sequence"/>
</dbReference>